<name>A0A506TZU6_9HYPH</name>
<comment type="caution">
    <text evidence="9">The sequence shown here is derived from an EMBL/GenBank/DDBJ whole genome shotgun (WGS) entry which is preliminary data.</text>
</comment>
<organism evidence="9 10">
    <name type="scientific">Pararhizobium mangrovi</name>
    <dbReference type="NCBI Taxonomy" id="2590452"/>
    <lineage>
        <taxon>Bacteria</taxon>
        <taxon>Pseudomonadati</taxon>
        <taxon>Pseudomonadota</taxon>
        <taxon>Alphaproteobacteria</taxon>
        <taxon>Hyphomicrobiales</taxon>
        <taxon>Rhizobiaceae</taxon>
        <taxon>Rhizobium/Agrobacterium group</taxon>
        <taxon>Pararhizobium</taxon>
    </lineage>
</organism>
<dbReference type="CDD" id="cd06579">
    <property type="entry name" value="TM_PBP1_transp_AraH_like"/>
    <property type="match status" value="1"/>
</dbReference>
<dbReference type="AlphaFoldDB" id="A0A506TZU6"/>
<feature type="transmembrane region" description="Helical" evidence="8">
    <location>
        <begin position="54"/>
        <end position="86"/>
    </location>
</feature>
<evidence type="ECO:0000256" key="4">
    <source>
        <dbReference type="ARBA" id="ARBA00022519"/>
    </source>
</evidence>
<dbReference type="PANTHER" id="PTHR32196:SF21">
    <property type="entry name" value="ABC TRANSPORTER PERMEASE PROTEIN YPHD-RELATED"/>
    <property type="match status" value="1"/>
</dbReference>
<accession>A0A506TZU6</accession>
<keyword evidence="6 8" id="KW-1133">Transmembrane helix</keyword>
<evidence type="ECO:0000256" key="2">
    <source>
        <dbReference type="ARBA" id="ARBA00022448"/>
    </source>
</evidence>
<evidence type="ECO:0000313" key="9">
    <source>
        <dbReference type="EMBL" id="TPW27603.1"/>
    </source>
</evidence>
<evidence type="ECO:0000256" key="5">
    <source>
        <dbReference type="ARBA" id="ARBA00022692"/>
    </source>
</evidence>
<feature type="transmembrane region" description="Helical" evidence="8">
    <location>
        <begin position="272"/>
        <end position="291"/>
    </location>
</feature>
<dbReference type="PANTHER" id="PTHR32196">
    <property type="entry name" value="ABC TRANSPORTER PERMEASE PROTEIN YPHD-RELATED-RELATED"/>
    <property type="match status" value="1"/>
</dbReference>
<proteinExistence type="predicted"/>
<keyword evidence="10" id="KW-1185">Reference proteome</keyword>
<sequence>MTHNHDTGGFRLFRLLKFAPYLLLAALALVFAAINPAVLSLPNTLNIVSQATPIAILAVGAMVVLISGGIDLSAAYGVAFCSTLIASRIDAGNGLPMALLIGLVVMLMIGFVNGALVAFARIPPFVATLASMIALQGATLAVAQKGVLIVKEPTLRWIGIARTDGIPNAIFVTAIVMFVAGFMMKRTRFGLRCYAIGSDQDASELAGVPIPRQFLTVYVVSAIFVFMTAVLMISRVPVVTPNVGGISLLLDAIAAAVLGGTSVFGGRGTVGGVIAGALIVSLVTTALRVFGTDPSSVELWKGVIIILALFGDTLIARARERSIARAAA</sequence>
<keyword evidence="5 8" id="KW-0812">Transmembrane</keyword>
<dbReference type="InterPro" id="IPR001851">
    <property type="entry name" value="ABC_transp_permease"/>
</dbReference>
<feature type="transmembrane region" description="Helical" evidence="8">
    <location>
        <begin position="215"/>
        <end position="234"/>
    </location>
</feature>
<comment type="subcellular location">
    <subcellularLocation>
        <location evidence="1">Cell membrane</location>
        <topology evidence="1">Multi-pass membrane protein</topology>
    </subcellularLocation>
</comment>
<keyword evidence="3" id="KW-1003">Cell membrane</keyword>
<feature type="transmembrane region" description="Helical" evidence="8">
    <location>
        <begin position="246"/>
        <end position="265"/>
    </location>
</feature>
<evidence type="ECO:0000313" key="10">
    <source>
        <dbReference type="Proteomes" id="UP000320314"/>
    </source>
</evidence>
<keyword evidence="7 8" id="KW-0472">Membrane</keyword>
<evidence type="ECO:0000256" key="3">
    <source>
        <dbReference type="ARBA" id="ARBA00022475"/>
    </source>
</evidence>
<dbReference type="EMBL" id="VHLH01000020">
    <property type="protein sequence ID" value="TPW27603.1"/>
    <property type="molecule type" value="Genomic_DNA"/>
</dbReference>
<dbReference type="Pfam" id="PF02653">
    <property type="entry name" value="BPD_transp_2"/>
    <property type="match status" value="1"/>
</dbReference>
<evidence type="ECO:0000256" key="1">
    <source>
        <dbReference type="ARBA" id="ARBA00004651"/>
    </source>
</evidence>
<evidence type="ECO:0000256" key="7">
    <source>
        <dbReference type="ARBA" id="ARBA00023136"/>
    </source>
</evidence>
<protein>
    <submittedName>
        <fullName evidence="9">ABC transporter permease</fullName>
    </submittedName>
</protein>
<keyword evidence="4" id="KW-0997">Cell inner membrane</keyword>
<gene>
    <name evidence="9" type="ORF">FJU11_11170</name>
</gene>
<feature type="transmembrane region" description="Helical" evidence="8">
    <location>
        <begin position="98"/>
        <end position="122"/>
    </location>
</feature>
<dbReference type="GO" id="GO:0022857">
    <property type="term" value="F:transmembrane transporter activity"/>
    <property type="evidence" value="ECO:0007669"/>
    <property type="project" value="InterPro"/>
</dbReference>
<evidence type="ECO:0000256" key="8">
    <source>
        <dbReference type="SAM" id="Phobius"/>
    </source>
</evidence>
<feature type="transmembrane region" description="Helical" evidence="8">
    <location>
        <begin position="297"/>
        <end position="315"/>
    </location>
</feature>
<dbReference type="OrthoDB" id="3468954at2"/>
<keyword evidence="2" id="KW-0813">Transport</keyword>
<reference evidence="9 10" key="1">
    <citation type="submission" date="2019-06" db="EMBL/GenBank/DDBJ databases">
        <authorList>
            <person name="Li M."/>
        </authorList>
    </citation>
    <scope>NUCLEOTIDE SEQUENCE [LARGE SCALE GENOMIC DNA]</scope>
    <source>
        <strain evidence="9 10">BGMRC6574</strain>
    </source>
</reference>
<dbReference type="Proteomes" id="UP000320314">
    <property type="component" value="Unassembled WGS sequence"/>
</dbReference>
<dbReference type="GO" id="GO:0005886">
    <property type="term" value="C:plasma membrane"/>
    <property type="evidence" value="ECO:0007669"/>
    <property type="project" value="UniProtKB-SubCell"/>
</dbReference>
<feature type="transmembrane region" description="Helical" evidence="8">
    <location>
        <begin position="165"/>
        <end position="184"/>
    </location>
</feature>
<evidence type="ECO:0000256" key="6">
    <source>
        <dbReference type="ARBA" id="ARBA00022989"/>
    </source>
</evidence>
<feature type="transmembrane region" description="Helical" evidence="8">
    <location>
        <begin position="12"/>
        <end position="34"/>
    </location>
</feature>